<sequence length="136" mass="14244">MQATKKAVENVKETAANIGASAKSGLEKTKATVTEKAEKISTHDPIQKEMATHKKEEKIQQADMEKHEAREHNAAAKMSAMAGHMDRAPYSTTGPATKSTDVNGPGSEPAGDGQPMARPTTGMGATAAHGKGSNFN</sequence>
<dbReference type="EMBL" id="KX579898">
    <property type="protein sequence ID" value="APO15550.1"/>
    <property type="molecule type" value="mRNA"/>
</dbReference>
<evidence type="ECO:0000256" key="2">
    <source>
        <dbReference type="SAM" id="MobiDB-lite"/>
    </source>
</evidence>
<keyword evidence="6" id="KW-1185">Reference proteome</keyword>
<reference evidence="5 6" key="2">
    <citation type="submission" date="2019-01" db="EMBL/GenBank/DDBJ databases">
        <title>Sequencing of cultivated peanut Arachis hypogaea provides insights into genome evolution and oil improvement.</title>
        <authorList>
            <person name="Chen X."/>
        </authorList>
    </citation>
    <scope>NUCLEOTIDE SEQUENCE [LARGE SCALE GENOMIC DNA]</scope>
    <source>
        <strain evidence="6">cv. Fuhuasheng</strain>
        <strain evidence="5">GDAAS-fuhuasheng2018</strain>
        <tissue evidence="5">Leaves</tissue>
    </source>
</reference>
<dbReference type="Proteomes" id="UP000464620">
    <property type="component" value="Chromosome B09"/>
</dbReference>
<feature type="compositionally biased region" description="Basic and acidic residues" evidence="2">
    <location>
        <begin position="25"/>
        <end position="74"/>
    </location>
</feature>
<evidence type="ECO:0000313" key="7">
    <source>
        <dbReference type="Proteomes" id="UP000464620"/>
    </source>
</evidence>
<dbReference type="AlphaFoldDB" id="A0A1L5JJI0"/>
<dbReference type="STRING" id="3818.A0A1L5JJI0"/>
<proteinExistence type="evidence at transcript level"/>
<reference evidence="4 7" key="3">
    <citation type="submission" date="2020-01" db="EMBL/GenBank/DDBJ databases">
        <title>Genome sequence of Arachis hypogaea, cultivar Shitouqi.</title>
        <authorList>
            <person name="Zhuang W."/>
            <person name="Chen H."/>
            <person name="Varshney R."/>
            <person name="Wang D."/>
            <person name="Ming R."/>
        </authorList>
    </citation>
    <scope>NUCLEOTIDE SEQUENCE [LARGE SCALE GENOMIC DNA]</scope>
    <source>
        <tissue evidence="4">Young leaf</tissue>
    </source>
</reference>
<name>A0A1L5JJI0_ARAHY</name>
<dbReference type="PANTHER" id="PTHR33493:SF2">
    <property type="entry name" value="LATE EMBRYOGENESIS ABUNDANT PROTEIN 46"/>
    <property type="match status" value="1"/>
</dbReference>
<protein>
    <submittedName>
        <fullName evidence="4">18 kDa seed maturation protein</fullName>
    </submittedName>
    <submittedName>
        <fullName evidence="3">Late embryogenesis abundant protein 4</fullName>
    </submittedName>
</protein>
<evidence type="ECO:0000313" key="6">
    <source>
        <dbReference type="Proteomes" id="UP000289738"/>
    </source>
</evidence>
<comment type="similarity">
    <text evidence="1">Belongs to the LEA type 1 family.</text>
</comment>
<dbReference type="EMBL" id="CP031001">
    <property type="protein sequence ID" value="QHN76720.1"/>
    <property type="molecule type" value="Genomic_DNA"/>
</dbReference>
<dbReference type="InterPro" id="IPR005513">
    <property type="entry name" value="LEA_1"/>
</dbReference>
<dbReference type="PANTHER" id="PTHR33493">
    <property type="entry name" value="LATE EMBRYOGENESIS ABUNDANT PROTEIN 6-RELATED"/>
    <property type="match status" value="1"/>
</dbReference>
<evidence type="ECO:0000256" key="1">
    <source>
        <dbReference type="ARBA" id="ARBA00010975"/>
    </source>
</evidence>
<dbReference type="EMBL" id="SDMP01000019">
    <property type="protein sequence ID" value="RYQ88669.1"/>
    <property type="molecule type" value="Genomic_DNA"/>
</dbReference>
<dbReference type="OrthoDB" id="758082at2759"/>
<gene>
    <name evidence="3" type="primary">LEA4</name>
    <name evidence="5" type="ORF">Ahy_B09g095728</name>
    <name evidence="4" type="ORF">DS421_19g646390</name>
</gene>
<feature type="region of interest" description="Disordered" evidence="2">
    <location>
        <begin position="25"/>
        <end position="136"/>
    </location>
</feature>
<evidence type="ECO:0000313" key="3">
    <source>
        <dbReference type="EMBL" id="APO15550.1"/>
    </source>
</evidence>
<dbReference type="Proteomes" id="UP000289738">
    <property type="component" value="Chromosome B09"/>
</dbReference>
<organism evidence="3">
    <name type="scientific">Arachis hypogaea</name>
    <name type="common">Peanut</name>
    <dbReference type="NCBI Taxonomy" id="3818"/>
    <lineage>
        <taxon>Eukaryota</taxon>
        <taxon>Viridiplantae</taxon>
        <taxon>Streptophyta</taxon>
        <taxon>Embryophyta</taxon>
        <taxon>Tracheophyta</taxon>
        <taxon>Spermatophyta</taxon>
        <taxon>Magnoliopsida</taxon>
        <taxon>eudicotyledons</taxon>
        <taxon>Gunneridae</taxon>
        <taxon>Pentapetalae</taxon>
        <taxon>rosids</taxon>
        <taxon>fabids</taxon>
        <taxon>Fabales</taxon>
        <taxon>Fabaceae</taxon>
        <taxon>Papilionoideae</taxon>
        <taxon>50 kb inversion clade</taxon>
        <taxon>dalbergioids sensu lato</taxon>
        <taxon>Dalbergieae</taxon>
        <taxon>Pterocarpus clade</taxon>
        <taxon>Arachis</taxon>
    </lineage>
</organism>
<dbReference type="GO" id="GO:0009793">
    <property type="term" value="P:embryo development ending in seed dormancy"/>
    <property type="evidence" value="ECO:0007669"/>
    <property type="project" value="InterPro"/>
</dbReference>
<reference evidence="3" key="1">
    <citation type="submission" date="2016-07" db="EMBL/GenBank/DDBJ databases">
        <title>Cloning of three LEA gene in peanut.</title>
        <authorList>
            <person name="Zhao X."/>
        </authorList>
    </citation>
    <scope>NUCLEOTIDE SEQUENCE</scope>
</reference>
<dbReference type="Gramene" id="arahy.Tifrunner.gnm2.ann2.Ah19g137800.1">
    <property type="protein sequence ID" value="arahy.Tifrunner.gnm2.ann2.Ah19g137800.1-CDS"/>
    <property type="gene ID" value="arahy.Tifrunner.gnm2.ann2.Ah19g137800"/>
</dbReference>
<evidence type="ECO:0000313" key="5">
    <source>
        <dbReference type="EMBL" id="RYQ88669.1"/>
    </source>
</evidence>
<accession>A0A1L5JJI0</accession>
<evidence type="ECO:0000313" key="4">
    <source>
        <dbReference type="EMBL" id="QHN76720.1"/>
    </source>
</evidence>
<dbReference type="Pfam" id="PF03760">
    <property type="entry name" value="LEA_1"/>
    <property type="match status" value="1"/>
</dbReference>
<feature type="compositionally biased region" description="Polar residues" evidence="2">
    <location>
        <begin position="90"/>
        <end position="102"/>
    </location>
</feature>